<dbReference type="PANTHER" id="PTHR30289">
    <property type="entry name" value="UNCHARACTERIZED PROTEIN YBCL-RELATED"/>
    <property type="match status" value="1"/>
</dbReference>
<name>A0AAW1GWS4_SAPOF</name>
<dbReference type="Pfam" id="PF01161">
    <property type="entry name" value="PBP"/>
    <property type="match status" value="1"/>
</dbReference>
<dbReference type="InterPro" id="IPR036610">
    <property type="entry name" value="PEBP-like_sf"/>
</dbReference>
<dbReference type="InterPro" id="IPR005247">
    <property type="entry name" value="YbhB_YbcL/LppC-like"/>
</dbReference>
<organism evidence="2 3">
    <name type="scientific">Saponaria officinalis</name>
    <name type="common">Common soapwort</name>
    <name type="synonym">Lychnis saponaria</name>
    <dbReference type="NCBI Taxonomy" id="3572"/>
    <lineage>
        <taxon>Eukaryota</taxon>
        <taxon>Viridiplantae</taxon>
        <taxon>Streptophyta</taxon>
        <taxon>Embryophyta</taxon>
        <taxon>Tracheophyta</taxon>
        <taxon>Spermatophyta</taxon>
        <taxon>Magnoliopsida</taxon>
        <taxon>eudicotyledons</taxon>
        <taxon>Gunneridae</taxon>
        <taxon>Pentapetalae</taxon>
        <taxon>Caryophyllales</taxon>
        <taxon>Caryophyllaceae</taxon>
        <taxon>Caryophylleae</taxon>
        <taxon>Saponaria</taxon>
    </lineage>
</organism>
<dbReference type="Proteomes" id="UP001443914">
    <property type="component" value="Unassembled WGS sequence"/>
</dbReference>
<accession>A0AAW1GWS4</accession>
<dbReference type="NCBIfam" id="TIGR00481">
    <property type="entry name" value="YbhB/YbcL family Raf kinase inhibitor-like protein"/>
    <property type="match status" value="1"/>
</dbReference>
<dbReference type="EMBL" id="JBDFQZ010000013">
    <property type="protein sequence ID" value="KAK9668513.1"/>
    <property type="molecule type" value="Genomic_DNA"/>
</dbReference>
<reference evidence="2" key="1">
    <citation type="submission" date="2024-03" db="EMBL/GenBank/DDBJ databases">
        <title>WGS assembly of Saponaria officinalis var. Norfolk2.</title>
        <authorList>
            <person name="Jenkins J."/>
            <person name="Shu S."/>
            <person name="Grimwood J."/>
            <person name="Barry K."/>
            <person name="Goodstein D."/>
            <person name="Schmutz J."/>
            <person name="Leebens-Mack J."/>
            <person name="Osbourn A."/>
        </authorList>
    </citation>
    <scope>NUCLEOTIDE SEQUENCE [LARGE SCALE GENOMIC DNA]</scope>
    <source>
        <strain evidence="2">JIC</strain>
    </source>
</reference>
<dbReference type="InterPro" id="IPR008914">
    <property type="entry name" value="PEBP"/>
</dbReference>
<protein>
    <submittedName>
        <fullName evidence="2">Uncharacterized protein</fullName>
    </submittedName>
</protein>
<evidence type="ECO:0000256" key="1">
    <source>
        <dbReference type="SAM" id="MobiDB-lite"/>
    </source>
</evidence>
<feature type="region of interest" description="Disordered" evidence="1">
    <location>
        <begin position="70"/>
        <end position="99"/>
    </location>
</feature>
<keyword evidence="3" id="KW-1185">Reference proteome</keyword>
<dbReference type="Gene3D" id="3.90.280.10">
    <property type="entry name" value="PEBP-like"/>
    <property type="match status" value="1"/>
</dbReference>
<gene>
    <name evidence="2" type="ORF">RND81_13G065900</name>
</gene>
<sequence length="150" mass="16402">MTGVSPDPEEFRVVSPAKNISPPIEWYNIPEGTKSMALVVQDIDAPDPNGPLVPWTIWVVANIPPTLKGLPEGYSGKAKSEKNESVVEGNNDDKVPGWRVPVMPSPGHRIEFRLYALDDEPHLGKTVTKERLLDAIQGHVIGEAAFITVD</sequence>
<evidence type="ECO:0000313" key="3">
    <source>
        <dbReference type="Proteomes" id="UP001443914"/>
    </source>
</evidence>
<proteinExistence type="predicted"/>
<dbReference type="CDD" id="cd00865">
    <property type="entry name" value="PEBP_bact_arch"/>
    <property type="match status" value="1"/>
</dbReference>
<dbReference type="AlphaFoldDB" id="A0AAW1GWS4"/>
<feature type="compositionally biased region" description="Basic and acidic residues" evidence="1">
    <location>
        <begin position="78"/>
        <end position="96"/>
    </location>
</feature>
<evidence type="ECO:0000313" key="2">
    <source>
        <dbReference type="EMBL" id="KAK9668513.1"/>
    </source>
</evidence>
<dbReference type="PANTHER" id="PTHR30289:SF1">
    <property type="entry name" value="PEBP (PHOSPHATIDYLETHANOLAMINE-BINDING PROTEIN) FAMILY PROTEIN"/>
    <property type="match status" value="1"/>
</dbReference>
<dbReference type="SUPFAM" id="SSF49777">
    <property type="entry name" value="PEBP-like"/>
    <property type="match status" value="1"/>
</dbReference>
<comment type="caution">
    <text evidence="2">The sequence shown here is derived from an EMBL/GenBank/DDBJ whole genome shotgun (WGS) entry which is preliminary data.</text>
</comment>